<evidence type="ECO:0000256" key="5">
    <source>
        <dbReference type="RuleBase" id="RU361187"/>
    </source>
</evidence>
<keyword evidence="9" id="KW-1185">Reference proteome</keyword>
<dbReference type="Pfam" id="PF04616">
    <property type="entry name" value="Glyco_hydro_43"/>
    <property type="match status" value="1"/>
</dbReference>
<sequence>MKKIAFLSPFRGLLLGLGVLLSACQKDDVPEFKPTDPDTPGTGFDINSISDTYANVAPLSSASLWGPYNVHDPAIIKADDYYYCYSTDVGYGISDATLTSGLQVRRSKDLIKWDFVGWVFNGLPAMGADFIRQNGGTPNKLLWAPYVVKVGSEYRLYYSLASNVFKLSVIGLATSSSPTGPWTEKGVVVSSRNTTTPMTNAIDPTILVDPQGQHRMYYGSAFNGIYMLKLNPATGFAETTGDKGRRVAERGYTGNRINGNIEAPEIIYNAEQRKYYLFISYDWLLTKYNVRVGRADSPDGPFLDFNGQDINIAQDHGPMILAPYQFAGHSGWQGTAHCGVFQDNGQYYMAHQGRPGIDPYFMNLHVRKIFWTPSGWPVVSPERYAGEDNSQVAATDLAGDWEQITLNYRVVPGYEVEQNTPDFQTSVPLQLAANGTFNGNASNTWTYAAPYLELRWATGTSAKVFVQKGRDWENKKSTIIFSGLDNAGIAVWGKKK</sequence>
<dbReference type="InterPro" id="IPR023296">
    <property type="entry name" value="Glyco_hydro_beta-prop_sf"/>
</dbReference>
<protein>
    <submittedName>
        <fullName evidence="8">Arabinan endo-1,5-alpha-L-arabinosidase</fullName>
    </submittedName>
</protein>
<evidence type="ECO:0000313" key="8">
    <source>
        <dbReference type="EMBL" id="MDU0368816.1"/>
    </source>
</evidence>
<dbReference type="PROSITE" id="PS51257">
    <property type="entry name" value="PROKAR_LIPOPROTEIN"/>
    <property type="match status" value="1"/>
</dbReference>
<evidence type="ECO:0000256" key="1">
    <source>
        <dbReference type="ARBA" id="ARBA00004834"/>
    </source>
</evidence>
<dbReference type="SUPFAM" id="SSF75005">
    <property type="entry name" value="Arabinanase/levansucrase/invertase"/>
    <property type="match status" value="1"/>
</dbReference>
<dbReference type="EMBL" id="JAWDJT010000001">
    <property type="protein sequence ID" value="MDU0368816.1"/>
    <property type="molecule type" value="Genomic_DNA"/>
</dbReference>
<evidence type="ECO:0000259" key="7">
    <source>
        <dbReference type="Pfam" id="PF16369"/>
    </source>
</evidence>
<feature type="domain" description="Extracellular endo-alpha-(1-&gt;5)-L-arabinanase C-terminal" evidence="7">
    <location>
        <begin position="381"/>
        <end position="493"/>
    </location>
</feature>
<keyword evidence="6" id="KW-0732">Signal</keyword>
<feature type="chain" id="PRO_5045096549" evidence="6">
    <location>
        <begin position="23"/>
        <end position="496"/>
    </location>
</feature>
<dbReference type="InterPro" id="IPR006710">
    <property type="entry name" value="Glyco_hydro_43"/>
</dbReference>
<dbReference type="InterPro" id="IPR050727">
    <property type="entry name" value="GH43_arabinanases"/>
</dbReference>
<keyword evidence="4 5" id="KW-0326">Glycosidase</keyword>
<reference evidence="8 9" key="1">
    <citation type="submission" date="2023-10" db="EMBL/GenBank/DDBJ databases">
        <title>Hymenobacter endophyticus sp. nov., an isolate from the leaf tissues of wheat.</title>
        <authorList>
            <person name="Dai Y."/>
        </authorList>
    </citation>
    <scope>NUCLEOTIDE SEQUENCE [LARGE SCALE GENOMIC DNA]</scope>
    <source>
        <strain evidence="8 9">ZK17L-C2</strain>
    </source>
</reference>
<organism evidence="8 9">
    <name type="scientific">Hymenobacter endophyticus</name>
    <dbReference type="NCBI Taxonomy" id="3076335"/>
    <lineage>
        <taxon>Bacteria</taxon>
        <taxon>Pseudomonadati</taxon>
        <taxon>Bacteroidota</taxon>
        <taxon>Cytophagia</taxon>
        <taxon>Cytophagales</taxon>
        <taxon>Hymenobacteraceae</taxon>
        <taxon>Hymenobacter</taxon>
    </lineage>
</organism>
<feature type="signal peptide" evidence="6">
    <location>
        <begin position="1"/>
        <end position="22"/>
    </location>
</feature>
<dbReference type="Gene3D" id="2.40.128.10">
    <property type="match status" value="1"/>
</dbReference>
<evidence type="ECO:0000256" key="2">
    <source>
        <dbReference type="ARBA" id="ARBA00009865"/>
    </source>
</evidence>
<accession>A0ABU3TBR5</accession>
<dbReference type="Proteomes" id="UP001250698">
    <property type="component" value="Unassembled WGS sequence"/>
</dbReference>
<evidence type="ECO:0000256" key="4">
    <source>
        <dbReference type="ARBA" id="ARBA00023295"/>
    </source>
</evidence>
<dbReference type="Gene3D" id="2.115.10.20">
    <property type="entry name" value="Glycosyl hydrolase domain, family 43"/>
    <property type="match status" value="1"/>
</dbReference>
<dbReference type="RefSeq" id="WP_315996340.1">
    <property type="nucleotide sequence ID" value="NZ_JAWDJT010000001.1"/>
</dbReference>
<evidence type="ECO:0000256" key="3">
    <source>
        <dbReference type="ARBA" id="ARBA00022801"/>
    </source>
</evidence>
<proteinExistence type="inferred from homology"/>
<evidence type="ECO:0000256" key="6">
    <source>
        <dbReference type="SAM" id="SignalP"/>
    </source>
</evidence>
<dbReference type="CDD" id="cd08998">
    <property type="entry name" value="GH43_Arb43a-like"/>
    <property type="match status" value="1"/>
</dbReference>
<keyword evidence="3 5" id="KW-0378">Hydrolase</keyword>
<dbReference type="InterPro" id="IPR032291">
    <property type="entry name" value="Abn2_C"/>
</dbReference>
<name>A0ABU3TBR5_9BACT</name>
<comment type="caution">
    <text evidence="8">The sequence shown here is derived from an EMBL/GenBank/DDBJ whole genome shotgun (WGS) entry which is preliminary data.</text>
</comment>
<dbReference type="PANTHER" id="PTHR43301:SF3">
    <property type="entry name" value="ARABINAN ENDO-1,5-ALPHA-L-ARABINOSIDASE A-RELATED"/>
    <property type="match status" value="1"/>
</dbReference>
<dbReference type="PANTHER" id="PTHR43301">
    <property type="entry name" value="ARABINAN ENDO-1,5-ALPHA-L-ARABINOSIDASE"/>
    <property type="match status" value="1"/>
</dbReference>
<comment type="similarity">
    <text evidence="2 5">Belongs to the glycosyl hydrolase 43 family.</text>
</comment>
<evidence type="ECO:0000313" key="9">
    <source>
        <dbReference type="Proteomes" id="UP001250698"/>
    </source>
</evidence>
<gene>
    <name evidence="8" type="ORF">ROI90_00290</name>
</gene>
<comment type="pathway">
    <text evidence="1">Glycan metabolism; L-arabinan degradation.</text>
</comment>
<dbReference type="Pfam" id="PF16369">
    <property type="entry name" value="GH43_C"/>
    <property type="match status" value="1"/>
</dbReference>